<dbReference type="InterPro" id="IPR007630">
    <property type="entry name" value="RNA_pol_sigma70_r4"/>
</dbReference>
<evidence type="ECO:0000313" key="7">
    <source>
        <dbReference type="EMBL" id="QPI48562.1"/>
    </source>
</evidence>
<dbReference type="InterPro" id="IPR000943">
    <property type="entry name" value="RNA_pol_sigma70"/>
</dbReference>
<organism evidence="7 8">
    <name type="scientific">Massilia antarctica</name>
    <dbReference type="NCBI Taxonomy" id="2765360"/>
    <lineage>
        <taxon>Bacteria</taxon>
        <taxon>Pseudomonadati</taxon>
        <taxon>Pseudomonadota</taxon>
        <taxon>Betaproteobacteria</taxon>
        <taxon>Burkholderiales</taxon>
        <taxon>Oxalobacteraceae</taxon>
        <taxon>Telluria group</taxon>
        <taxon>Massilia</taxon>
    </lineage>
</organism>
<keyword evidence="1" id="KW-0805">Transcription regulation</keyword>
<sequence length="253" mass="28224">MMTISLPRSATPSPGADIADLWRGMREAGGDAVRERIVAFYLPFARMLTAKAFARRTFLELEFVDFLQYAAIGLIEAVDRFDPARAIKFETFATPRINGAILNGIATFTEKQEQVRARQRITSERVASVKERDPASAGADDLFVYLAELAVDLALGFILDSADEMPEDVSSYPDNTYRRIEMAQLGSRVKALVDGLPDKERKVVNYHYMQQLPFDEVAAIMNLSKGRVSQLHRSAIGRLRESIDISGQIDLSC</sequence>
<dbReference type="InterPro" id="IPR013324">
    <property type="entry name" value="RNA_pol_sigma_r3/r4-like"/>
</dbReference>
<protein>
    <submittedName>
        <fullName evidence="7">Sigma-70 family RNA polymerase sigma factor</fullName>
    </submittedName>
</protein>
<evidence type="ECO:0000259" key="6">
    <source>
        <dbReference type="Pfam" id="PF04545"/>
    </source>
</evidence>
<keyword evidence="3" id="KW-0238">DNA-binding</keyword>
<dbReference type="NCBIfam" id="TIGR02937">
    <property type="entry name" value="sigma70-ECF"/>
    <property type="match status" value="1"/>
</dbReference>
<keyword evidence="4" id="KW-0804">Transcription</keyword>
<dbReference type="InterPro" id="IPR013325">
    <property type="entry name" value="RNA_pol_sigma_r2"/>
</dbReference>
<dbReference type="PANTHER" id="PTHR30385">
    <property type="entry name" value="SIGMA FACTOR F FLAGELLAR"/>
    <property type="match status" value="1"/>
</dbReference>
<name>A0AA48WBQ2_9BURK</name>
<keyword evidence="2" id="KW-0731">Sigma factor</keyword>
<dbReference type="Pfam" id="PF04542">
    <property type="entry name" value="Sigma70_r2"/>
    <property type="match status" value="1"/>
</dbReference>
<dbReference type="Proteomes" id="UP000662888">
    <property type="component" value="Chromosome"/>
</dbReference>
<dbReference type="SUPFAM" id="SSF88659">
    <property type="entry name" value="Sigma3 and sigma4 domains of RNA polymerase sigma factors"/>
    <property type="match status" value="1"/>
</dbReference>
<dbReference type="SUPFAM" id="SSF88946">
    <property type="entry name" value="Sigma2 domain of RNA polymerase sigma factors"/>
    <property type="match status" value="1"/>
</dbReference>
<evidence type="ECO:0000256" key="4">
    <source>
        <dbReference type="ARBA" id="ARBA00023163"/>
    </source>
</evidence>
<dbReference type="Pfam" id="PF04545">
    <property type="entry name" value="Sigma70_r4"/>
    <property type="match status" value="1"/>
</dbReference>
<accession>A0AA48WBQ2</accession>
<evidence type="ECO:0000313" key="8">
    <source>
        <dbReference type="Proteomes" id="UP000662888"/>
    </source>
</evidence>
<dbReference type="Gene3D" id="1.20.120.1810">
    <property type="match status" value="1"/>
</dbReference>
<reference evidence="7 8" key="1">
    <citation type="submission" date="2020-11" db="EMBL/GenBank/DDBJ databases">
        <authorList>
            <person name="Sun Q."/>
        </authorList>
    </citation>
    <scope>NUCLEOTIDE SEQUENCE [LARGE SCALE GENOMIC DNA]</scope>
    <source>
        <strain evidence="7 8">P8398</strain>
    </source>
</reference>
<evidence type="ECO:0000256" key="3">
    <source>
        <dbReference type="ARBA" id="ARBA00023125"/>
    </source>
</evidence>
<dbReference type="CDD" id="cd06171">
    <property type="entry name" value="Sigma70_r4"/>
    <property type="match status" value="1"/>
</dbReference>
<keyword evidence="8" id="KW-1185">Reference proteome</keyword>
<dbReference type="InterPro" id="IPR007627">
    <property type="entry name" value="RNA_pol_sigma70_r2"/>
</dbReference>
<dbReference type="PRINTS" id="PR00046">
    <property type="entry name" value="SIGMA70FCT"/>
</dbReference>
<proteinExistence type="predicted"/>
<dbReference type="Gene3D" id="1.20.140.160">
    <property type="match status" value="1"/>
</dbReference>
<dbReference type="EMBL" id="CP065053">
    <property type="protein sequence ID" value="QPI48562.1"/>
    <property type="molecule type" value="Genomic_DNA"/>
</dbReference>
<feature type="domain" description="RNA polymerase sigma-70 region 2" evidence="5">
    <location>
        <begin position="60"/>
        <end position="105"/>
    </location>
</feature>
<evidence type="ECO:0000256" key="2">
    <source>
        <dbReference type="ARBA" id="ARBA00023082"/>
    </source>
</evidence>
<evidence type="ECO:0000256" key="1">
    <source>
        <dbReference type="ARBA" id="ARBA00023015"/>
    </source>
</evidence>
<gene>
    <name evidence="7" type="ORF">IV454_23985</name>
</gene>
<evidence type="ECO:0000259" key="5">
    <source>
        <dbReference type="Pfam" id="PF04542"/>
    </source>
</evidence>
<feature type="domain" description="RNA polymerase sigma-70 region 4" evidence="6">
    <location>
        <begin position="194"/>
        <end position="241"/>
    </location>
</feature>
<dbReference type="InterPro" id="IPR014284">
    <property type="entry name" value="RNA_pol_sigma-70_dom"/>
</dbReference>